<dbReference type="GO" id="GO:0006508">
    <property type="term" value="P:proteolysis"/>
    <property type="evidence" value="ECO:0007669"/>
    <property type="project" value="InterPro"/>
</dbReference>
<accession>A0A840AID9</accession>
<feature type="compositionally biased region" description="Low complexity" evidence="10">
    <location>
        <begin position="313"/>
        <end position="322"/>
    </location>
</feature>
<feature type="active site" evidence="7">
    <location>
        <position position="128"/>
    </location>
</feature>
<dbReference type="PANTHER" id="PTHR21581">
    <property type="entry name" value="D-ALANYL-D-ALANINE CARBOXYPEPTIDASE"/>
    <property type="match status" value="1"/>
</dbReference>
<feature type="active site" description="Proton acceptor" evidence="7">
    <location>
        <position position="71"/>
    </location>
</feature>
<dbReference type="Pfam" id="PF00768">
    <property type="entry name" value="Peptidase_S11"/>
    <property type="match status" value="1"/>
</dbReference>
<dbReference type="GO" id="GO:0009002">
    <property type="term" value="F:serine-type D-Ala-D-Ala carboxypeptidase activity"/>
    <property type="evidence" value="ECO:0007669"/>
    <property type="project" value="UniProtKB-EC"/>
</dbReference>
<evidence type="ECO:0000256" key="10">
    <source>
        <dbReference type="SAM" id="MobiDB-lite"/>
    </source>
</evidence>
<reference evidence="13 14" key="1">
    <citation type="submission" date="2020-08" db="EMBL/GenBank/DDBJ databases">
        <title>Genomic Encyclopedia of Type Strains, Phase IV (KMG-IV): sequencing the most valuable type-strain genomes for metagenomic binning, comparative biology and taxonomic classification.</title>
        <authorList>
            <person name="Goeker M."/>
        </authorList>
    </citation>
    <scope>NUCLEOTIDE SEQUENCE [LARGE SCALE GENOMIC DNA]</scope>
    <source>
        <strain evidence="13 14">DSM 25966</strain>
    </source>
</reference>
<feature type="signal peptide" evidence="11">
    <location>
        <begin position="1"/>
        <end position="33"/>
    </location>
</feature>
<evidence type="ECO:0000313" key="14">
    <source>
        <dbReference type="Proteomes" id="UP000553963"/>
    </source>
</evidence>
<dbReference type="AlphaFoldDB" id="A0A840AID9"/>
<keyword evidence="13" id="KW-0121">Carboxypeptidase</keyword>
<feature type="domain" description="SPOR" evidence="12">
    <location>
        <begin position="441"/>
        <end position="525"/>
    </location>
</feature>
<keyword evidence="6" id="KW-0961">Cell wall biogenesis/degradation</keyword>
<protein>
    <submittedName>
        <fullName evidence="13">D-alanyl-D-alanine carboxypeptidase</fullName>
        <ecNumber evidence="13">3.4.16.4</ecNumber>
    </submittedName>
</protein>
<evidence type="ECO:0000256" key="5">
    <source>
        <dbReference type="ARBA" id="ARBA00022984"/>
    </source>
</evidence>
<evidence type="ECO:0000256" key="7">
    <source>
        <dbReference type="PIRSR" id="PIRSR618044-1"/>
    </source>
</evidence>
<evidence type="ECO:0000256" key="6">
    <source>
        <dbReference type="ARBA" id="ARBA00023316"/>
    </source>
</evidence>
<dbReference type="EMBL" id="JACIDS010000001">
    <property type="protein sequence ID" value="MBB3929093.1"/>
    <property type="molecule type" value="Genomic_DNA"/>
</dbReference>
<keyword evidence="14" id="KW-1185">Reference proteome</keyword>
<comment type="caution">
    <text evidence="13">The sequence shown here is derived from an EMBL/GenBank/DDBJ whole genome shotgun (WGS) entry which is preliminary data.</text>
</comment>
<dbReference type="InterPro" id="IPR018044">
    <property type="entry name" value="Peptidase_S11"/>
</dbReference>
<evidence type="ECO:0000259" key="12">
    <source>
        <dbReference type="PROSITE" id="PS51724"/>
    </source>
</evidence>
<feature type="region of interest" description="Disordered" evidence="10">
    <location>
        <begin position="300"/>
        <end position="360"/>
    </location>
</feature>
<evidence type="ECO:0000256" key="2">
    <source>
        <dbReference type="ARBA" id="ARBA00022729"/>
    </source>
</evidence>
<gene>
    <name evidence="13" type="ORF">GGR25_000112</name>
</gene>
<keyword evidence="5" id="KW-0573">Peptidoglycan synthesis</keyword>
<sequence>MLKALSPIGRLFGRSSRGLCAAVVVAGALTATAASTAEAAPQSAIVVDAKTGKVLYASDPDGLRHPASLTKMMTLYLLFGELQSGRFTLDSQLKVSQFASRQAPTKLGLKPGSTVSVRDAMLGLITRSANDAAVVIAENIAGSEVAFANRMTQTARSIGMSRTTFRNASGLPNPNQWTTARDMATLGRALQARYPTYYRYFSTKAFVYRGQTIGNHNKLLGRVEGVDGIKTGYTRASGFNLVSSVKRDNRYIVASVMGGSSGASRDKQMVGLINKYMPVAYAGPAKGGSLFAKLAPAKEADAPLPTPAPAPAPAAVAAAPAVEEPDAIETASLAPAPRTRPGPQARAVMTQNAGPSDDMAEITEPAPQAVAYAPAAAASQNDGPRMVFQQGPTGKQVARPAVMTASAAGGLAQNDPSEEGEEGQTIAQGDTDDSTAMPTARATASGWKVQIAAAPTEDGARSLLDQARAKGGKALASANPSVEAVAKGGDTFYRARFVGFANKDKARAACDYLKKRSVNCLAIAD</sequence>
<keyword evidence="3 13" id="KW-0378">Hydrolase</keyword>
<name>A0A840AID9_9HYPH</name>
<evidence type="ECO:0000256" key="3">
    <source>
        <dbReference type="ARBA" id="ARBA00022801"/>
    </source>
</evidence>
<evidence type="ECO:0000256" key="9">
    <source>
        <dbReference type="RuleBase" id="RU004016"/>
    </source>
</evidence>
<dbReference type="InterPro" id="IPR036680">
    <property type="entry name" value="SPOR-like_sf"/>
</dbReference>
<evidence type="ECO:0000256" key="8">
    <source>
        <dbReference type="PIRSR" id="PIRSR618044-2"/>
    </source>
</evidence>
<evidence type="ECO:0000256" key="1">
    <source>
        <dbReference type="ARBA" id="ARBA00007164"/>
    </source>
</evidence>
<feature type="active site" description="Acyl-ester intermediate" evidence="7">
    <location>
        <position position="68"/>
    </location>
</feature>
<dbReference type="Gene3D" id="3.40.710.10">
    <property type="entry name" value="DD-peptidase/beta-lactamase superfamily"/>
    <property type="match status" value="1"/>
</dbReference>
<evidence type="ECO:0000313" key="13">
    <source>
        <dbReference type="EMBL" id="MBB3929093.1"/>
    </source>
</evidence>
<dbReference type="InterPro" id="IPR001967">
    <property type="entry name" value="Peptidase_S11_N"/>
</dbReference>
<dbReference type="SUPFAM" id="SSF110997">
    <property type="entry name" value="Sporulation related repeat"/>
    <property type="match status" value="1"/>
</dbReference>
<dbReference type="GO" id="GO:0008360">
    <property type="term" value="P:regulation of cell shape"/>
    <property type="evidence" value="ECO:0007669"/>
    <property type="project" value="UniProtKB-KW"/>
</dbReference>
<dbReference type="InterPro" id="IPR012338">
    <property type="entry name" value="Beta-lactam/transpept-like"/>
</dbReference>
<keyword evidence="13" id="KW-0645">Protease</keyword>
<proteinExistence type="inferred from homology"/>
<feature type="binding site" evidence="8">
    <location>
        <position position="230"/>
    </location>
    <ligand>
        <name>substrate</name>
    </ligand>
</feature>
<evidence type="ECO:0000256" key="4">
    <source>
        <dbReference type="ARBA" id="ARBA00022960"/>
    </source>
</evidence>
<dbReference type="PROSITE" id="PS51724">
    <property type="entry name" value="SPOR"/>
    <property type="match status" value="1"/>
</dbReference>
<dbReference type="SUPFAM" id="SSF56601">
    <property type="entry name" value="beta-lactamase/transpeptidase-like"/>
    <property type="match status" value="1"/>
</dbReference>
<dbReference type="RefSeq" id="WP_183396790.1">
    <property type="nucleotide sequence ID" value="NZ_JACIDS010000001.1"/>
</dbReference>
<keyword evidence="2 11" id="KW-0732">Signal</keyword>
<organism evidence="13 14">
    <name type="scientific">Kaistia hirudinis</name>
    <dbReference type="NCBI Taxonomy" id="1293440"/>
    <lineage>
        <taxon>Bacteria</taxon>
        <taxon>Pseudomonadati</taxon>
        <taxon>Pseudomonadota</taxon>
        <taxon>Alphaproteobacteria</taxon>
        <taxon>Hyphomicrobiales</taxon>
        <taxon>Kaistiaceae</taxon>
        <taxon>Kaistia</taxon>
    </lineage>
</organism>
<dbReference type="InterPro" id="IPR007730">
    <property type="entry name" value="SPOR-like_dom"/>
</dbReference>
<dbReference type="Proteomes" id="UP000553963">
    <property type="component" value="Unassembled WGS sequence"/>
</dbReference>
<dbReference type="PANTHER" id="PTHR21581:SF6">
    <property type="entry name" value="TRAFFICKING PROTEIN PARTICLE COMPLEX SUBUNIT 12"/>
    <property type="match status" value="1"/>
</dbReference>
<dbReference type="GO" id="GO:0042834">
    <property type="term" value="F:peptidoglycan binding"/>
    <property type="evidence" value="ECO:0007669"/>
    <property type="project" value="InterPro"/>
</dbReference>
<evidence type="ECO:0000256" key="11">
    <source>
        <dbReference type="SAM" id="SignalP"/>
    </source>
</evidence>
<keyword evidence="4" id="KW-0133">Cell shape</keyword>
<dbReference type="PRINTS" id="PR00725">
    <property type="entry name" value="DADACBPTASE1"/>
</dbReference>
<comment type="similarity">
    <text evidence="1 9">Belongs to the peptidase S11 family.</text>
</comment>
<dbReference type="Pfam" id="PF05036">
    <property type="entry name" value="SPOR"/>
    <property type="match status" value="1"/>
</dbReference>
<dbReference type="GO" id="GO:0009252">
    <property type="term" value="P:peptidoglycan biosynthetic process"/>
    <property type="evidence" value="ECO:0007669"/>
    <property type="project" value="UniProtKB-KW"/>
</dbReference>
<dbReference type="GO" id="GO:0071555">
    <property type="term" value="P:cell wall organization"/>
    <property type="evidence" value="ECO:0007669"/>
    <property type="project" value="UniProtKB-KW"/>
</dbReference>
<feature type="chain" id="PRO_5032991461" evidence="11">
    <location>
        <begin position="34"/>
        <end position="525"/>
    </location>
</feature>
<dbReference type="EC" id="3.4.16.4" evidence="13"/>
<dbReference type="Gene3D" id="3.30.70.1070">
    <property type="entry name" value="Sporulation related repeat"/>
    <property type="match status" value="1"/>
</dbReference>
<feature type="region of interest" description="Disordered" evidence="10">
    <location>
        <begin position="374"/>
        <end position="443"/>
    </location>
</feature>